<evidence type="ECO:0000256" key="1">
    <source>
        <dbReference type="SAM" id="MobiDB-lite"/>
    </source>
</evidence>
<dbReference type="AlphaFoldDB" id="A0AAU9VWK5"/>
<name>A0AAU9VWK5_9CNID</name>
<gene>
    <name evidence="2" type="ORF">PMEA_00029078</name>
</gene>
<reference evidence="2 3" key="1">
    <citation type="submission" date="2022-05" db="EMBL/GenBank/DDBJ databases">
        <authorList>
            <consortium name="Genoscope - CEA"/>
            <person name="William W."/>
        </authorList>
    </citation>
    <scope>NUCLEOTIDE SEQUENCE [LARGE SCALE GENOMIC DNA]</scope>
</reference>
<dbReference type="Proteomes" id="UP001159428">
    <property type="component" value="Unassembled WGS sequence"/>
</dbReference>
<dbReference type="PANTHER" id="PTHR34239:SF2">
    <property type="entry name" value="TRANSPOSABLE ELEMENT P TRANSPOSASE_THAP9 CONSERVED DOMAIN-CONTAINING PROTEIN"/>
    <property type="match status" value="1"/>
</dbReference>
<protein>
    <submittedName>
        <fullName evidence="2">Uncharacterized protein</fullName>
    </submittedName>
</protein>
<evidence type="ECO:0000313" key="3">
    <source>
        <dbReference type="Proteomes" id="UP001159428"/>
    </source>
</evidence>
<evidence type="ECO:0000313" key="2">
    <source>
        <dbReference type="EMBL" id="CAH3041177.1"/>
    </source>
</evidence>
<proteinExistence type="predicted"/>
<sequence>MSQDLSKTIAESFKQFQSDFEIQYVDKSAENDHEVSEEPPTKKKTTSLEEAVTKLADSTGAQNMPSNEGKFEVLNSLKQELKKEETGPSVNTELANVVNAMLKEGLPEEKLQEKLNKYHRLENCEFLTKVRVNQPVWDHLTPTVRSQDVRLQKVQTSIFKGMCALTNMIDKLLEHLSSLPAGNDLLQKSTNALTLFANANSELNQRRREFIKPDLHEEYKHLCSSSVPITDQLFGNDLPKQVKELTEVNRVGKKVSTHSGRSTNKPDYHRHNSYTHSRGRSGNQHYRKPFLGSWKNDHKHPPNFKRKKEGNLKNYKIEFENGEPMQFMPPKEINFTKPEQEVIDNEIDKLLTKGVISETTHIVYFYYIHTP</sequence>
<feature type="region of interest" description="Disordered" evidence="1">
    <location>
        <begin position="27"/>
        <end position="48"/>
    </location>
</feature>
<dbReference type="EMBL" id="CALNXJ010000006">
    <property type="protein sequence ID" value="CAH3041177.1"/>
    <property type="molecule type" value="Genomic_DNA"/>
</dbReference>
<keyword evidence="3" id="KW-1185">Reference proteome</keyword>
<dbReference type="PANTHER" id="PTHR34239">
    <property type="entry name" value="APPLE DOMAIN-CONTAINING PROTEIN"/>
    <property type="match status" value="1"/>
</dbReference>
<feature type="region of interest" description="Disordered" evidence="1">
    <location>
        <begin position="249"/>
        <end position="308"/>
    </location>
</feature>
<feature type="compositionally biased region" description="Basic and acidic residues" evidence="1">
    <location>
        <begin position="27"/>
        <end position="41"/>
    </location>
</feature>
<accession>A0AAU9VWK5</accession>
<comment type="caution">
    <text evidence="2">The sequence shown here is derived from an EMBL/GenBank/DDBJ whole genome shotgun (WGS) entry which is preliminary data.</text>
</comment>
<organism evidence="2 3">
    <name type="scientific">Pocillopora meandrina</name>
    <dbReference type="NCBI Taxonomy" id="46732"/>
    <lineage>
        <taxon>Eukaryota</taxon>
        <taxon>Metazoa</taxon>
        <taxon>Cnidaria</taxon>
        <taxon>Anthozoa</taxon>
        <taxon>Hexacorallia</taxon>
        <taxon>Scleractinia</taxon>
        <taxon>Astrocoeniina</taxon>
        <taxon>Pocilloporidae</taxon>
        <taxon>Pocillopora</taxon>
    </lineage>
</organism>